<evidence type="ECO:0000256" key="1">
    <source>
        <dbReference type="ARBA" id="ARBA00006484"/>
    </source>
</evidence>
<feature type="non-terminal residue" evidence="3">
    <location>
        <position position="203"/>
    </location>
</feature>
<name>A0A382QJX9_9ZZZZ</name>
<dbReference type="InterPro" id="IPR036291">
    <property type="entry name" value="NAD(P)-bd_dom_sf"/>
</dbReference>
<dbReference type="PANTHER" id="PTHR42760:SF133">
    <property type="entry name" value="3-OXOACYL-[ACYL-CARRIER-PROTEIN] REDUCTASE"/>
    <property type="match status" value="1"/>
</dbReference>
<evidence type="ECO:0008006" key="4">
    <source>
        <dbReference type="Google" id="ProtNLM"/>
    </source>
</evidence>
<sequence length="203" mass="21332">MLELEGKVAIVTGAGRLRGIGRAAAVSLARLGANVVVTGTGRDPSNYPQDEKEIGWKDIYSTAEQIKLEGAKALPLVSNVASSQSVSEMVNQTLSEFGRIDILVNNAAAARGEDRVPIVDLPDDVFRKVNDIKVFGTYLCTKAVVKVLKEQGQGGKIVNISSTAGKSGSPNTLAYNAANFAVVGMTQSMARELGPLGINVNCV</sequence>
<keyword evidence="2" id="KW-0560">Oxidoreductase</keyword>
<accession>A0A382QJX9</accession>
<dbReference type="CDD" id="cd05233">
    <property type="entry name" value="SDR_c"/>
    <property type="match status" value="1"/>
</dbReference>
<reference evidence="3" key="1">
    <citation type="submission" date="2018-05" db="EMBL/GenBank/DDBJ databases">
        <authorList>
            <person name="Lanie J.A."/>
            <person name="Ng W.-L."/>
            <person name="Kazmierczak K.M."/>
            <person name="Andrzejewski T.M."/>
            <person name="Davidsen T.M."/>
            <person name="Wayne K.J."/>
            <person name="Tettelin H."/>
            <person name="Glass J.I."/>
            <person name="Rusch D."/>
            <person name="Podicherti R."/>
            <person name="Tsui H.-C.T."/>
            <person name="Winkler M.E."/>
        </authorList>
    </citation>
    <scope>NUCLEOTIDE SEQUENCE</scope>
</reference>
<dbReference type="InterPro" id="IPR002347">
    <property type="entry name" value="SDR_fam"/>
</dbReference>
<dbReference type="Pfam" id="PF00106">
    <property type="entry name" value="adh_short"/>
    <property type="match status" value="1"/>
</dbReference>
<dbReference type="PRINTS" id="PR00081">
    <property type="entry name" value="GDHRDH"/>
</dbReference>
<dbReference type="AlphaFoldDB" id="A0A382QJX9"/>
<comment type="similarity">
    <text evidence="1">Belongs to the short-chain dehydrogenases/reductases (SDR) family.</text>
</comment>
<protein>
    <recommendedName>
        <fullName evidence="4">Short-chain dehydrogenase</fullName>
    </recommendedName>
</protein>
<dbReference type="PANTHER" id="PTHR42760">
    <property type="entry name" value="SHORT-CHAIN DEHYDROGENASES/REDUCTASES FAMILY MEMBER"/>
    <property type="match status" value="1"/>
</dbReference>
<evidence type="ECO:0000256" key="2">
    <source>
        <dbReference type="ARBA" id="ARBA00023002"/>
    </source>
</evidence>
<gene>
    <name evidence="3" type="ORF">METZ01_LOCUS338074</name>
</gene>
<dbReference type="EMBL" id="UINC01114718">
    <property type="protein sequence ID" value="SVC85220.1"/>
    <property type="molecule type" value="Genomic_DNA"/>
</dbReference>
<evidence type="ECO:0000313" key="3">
    <source>
        <dbReference type="EMBL" id="SVC85220.1"/>
    </source>
</evidence>
<dbReference type="Gene3D" id="3.40.50.720">
    <property type="entry name" value="NAD(P)-binding Rossmann-like Domain"/>
    <property type="match status" value="1"/>
</dbReference>
<proteinExistence type="inferred from homology"/>
<organism evidence="3">
    <name type="scientific">marine metagenome</name>
    <dbReference type="NCBI Taxonomy" id="408172"/>
    <lineage>
        <taxon>unclassified sequences</taxon>
        <taxon>metagenomes</taxon>
        <taxon>ecological metagenomes</taxon>
    </lineage>
</organism>
<dbReference type="GO" id="GO:0016616">
    <property type="term" value="F:oxidoreductase activity, acting on the CH-OH group of donors, NAD or NADP as acceptor"/>
    <property type="evidence" value="ECO:0007669"/>
    <property type="project" value="TreeGrafter"/>
</dbReference>
<dbReference type="PRINTS" id="PR00080">
    <property type="entry name" value="SDRFAMILY"/>
</dbReference>
<dbReference type="SUPFAM" id="SSF51735">
    <property type="entry name" value="NAD(P)-binding Rossmann-fold domains"/>
    <property type="match status" value="1"/>
</dbReference>